<proteinExistence type="predicted"/>
<gene>
    <name evidence="1" type="ORF">IRJ41_005819</name>
</gene>
<name>A0A9W7WQH7_TRIRA</name>
<evidence type="ECO:0000313" key="1">
    <source>
        <dbReference type="EMBL" id="KAI7806431.1"/>
    </source>
</evidence>
<dbReference type="AlphaFoldDB" id="A0A9W7WQH7"/>
<keyword evidence="2" id="KW-1185">Reference proteome</keyword>
<sequence>MCEPGQNVLRRSSIPRMLPPSVRMASDWLVGQRWGLVEREQGQRGRISDLTCGFKNARCAVPLSYRQQPSFAAAPSYEQPDWNPRLCVMSGHQLYMLDQEEVHPLLMRERRSESHRNKLLRRTVSVPVEGRHHPEMGKLNFVLFQAMISPLTV</sequence>
<dbReference type="Proteomes" id="UP001059041">
    <property type="component" value="Linkage Group LG8"/>
</dbReference>
<accession>A0A9W7WQH7</accession>
<dbReference type="EMBL" id="JAFHDT010000008">
    <property type="protein sequence ID" value="KAI7806431.1"/>
    <property type="molecule type" value="Genomic_DNA"/>
</dbReference>
<evidence type="ECO:0000313" key="2">
    <source>
        <dbReference type="Proteomes" id="UP001059041"/>
    </source>
</evidence>
<reference evidence="1" key="1">
    <citation type="submission" date="2021-02" db="EMBL/GenBank/DDBJ databases">
        <title>Comparative genomics reveals that relaxation of natural selection precedes convergent phenotypic evolution of cavefish.</title>
        <authorList>
            <person name="Peng Z."/>
        </authorList>
    </citation>
    <scope>NUCLEOTIDE SEQUENCE</scope>
    <source>
        <tissue evidence="1">Muscle</tissue>
    </source>
</reference>
<protein>
    <submittedName>
        <fullName evidence="1">Ras/Rap GTPase-activating protein SynGAP</fullName>
    </submittedName>
</protein>
<comment type="caution">
    <text evidence="1">The sequence shown here is derived from an EMBL/GenBank/DDBJ whole genome shotgun (WGS) entry which is preliminary data.</text>
</comment>
<organism evidence="1 2">
    <name type="scientific">Triplophysa rosa</name>
    <name type="common">Cave loach</name>
    <dbReference type="NCBI Taxonomy" id="992332"/>
    <lineage>
        <taxon>Eukaryota</taxon>
        <taxon>Metazoa</taxon>
        <taxon>Chordata</taxon>
        <taxon>Craniata</taxon>
        <taxon>Vertebrata</taxon>
        <taxon>Euteleostomi</taxon>
        <taxon>Actinopterygii</taxon>
        <taxon>Neopterygii</taxon>
        <taxon>Teleostei</taxon>
        <taxon>Ostariophysi</taxon>
        <taxon>Cypriniformes</taxon>
        <taxon>Nemacheilidae</taxon>
        <taxon>Triplophysa</taxon>
    </lineage>
</organism>